<dbReference type="CDD" id="cd00448">
    <property type="entry name" value="YjgF_YER057c_UK114_family"/>
    <property type="match status" value="1"/>
</dbReference>
<evidence type="ECO:0000313" key="1">
    <source>
        <dbReference type="EMBL" id="EMR66058.1"/>
    </source>
</evidence>
<dbReference type="GO" id="GO:0005739">
    <property type="term" value="C:mitochondrion"/>
    <property type="evidence" value="ECO:0007669"/>
    <property type="project" value="TreeGrafter"/>
</dbReference>
<accession>M7SNP7</accession>
<reference evidence="2" key="1">
    <citation type="journal article" date="2013" name="Genome Announc.">
        <title>Draft genome sequence of the grapevine dieback fungus Eutypa lata UCR-EL1.</title>
        <authorList>
            <person name="Blanco-Ulate B."/>
            <person name="Rolshausen P.E."/>
            <person name="Cantu D."/>
        </authorList>
    </citation>
    <scope>NUCLEOTIDE SEQUENCE [LARGE SCALE GENOMIC DNA]</scope>
    <source>
        <strain evidence="2">UCR-EL1</strain>
    </source>
</reference>
<dbReference type="Gene3D" id="3.30.1330.40">
    <property type="entry name" value="RutC-like"/>
    <property type="match status" value="1"/>
</dbReference>
<organism evidence="1 2">
    <name type="scientific">Eutypa lata (strain UCR-EL1)</name>
    <name type="common">Grapevine dieback disease fungus</name>
    <name type="synonym">Eutypa armeniacae</name>
    <dbReference type="NCBI Taxonomy" id="1287681"/>
    <lineage>
        <taxon>Eukaryota</taxon>
        <taxon>Fungi</taxon>
        <taxon>Dikarya</taxon>
        <taxon>Ascomycota</taxon>
        <taxon>Pezizomycotina</taxon>
        <taxon>Sordariomycetes</taxon>
        <taxon>Xylariomycetidae</taxon>
        <taxon>Xylariales</taxon>
        <taxon>Diatrypaceae</taxon>
        <taxon>Eutypa</taxon>
    </lineage>
</organism>
<dbReference type="FunFam" id="3.30.1330.40:FF:000004">
    <property type="entry name" value="Translation initiation inhibitor"/>
    <property type="match status" value="1"/>
</dbReference>
<dbReference type="eggNOG" id="KOG2317">
    <property type="taxonomic scope" value="Eukaryota"/>
</dbReference>
<keyword evidence="2" id="KW-1185">Reference proteome</keyword>
<dbReference type="EMBL" id="KB706718">
    <property type="protein sequence ID" value="EMR66058.1"/>
    <property type="molecule type" value="Genomic_DNA"/>
</dbReference>
<dbReference type="OMA" id="MNEVYID"/>
<protein>
    <submittedName>
        <fullName evidence="1">Putative translation initiation protein</fullName>
    </submittedName>
</protein>
<dbReference type="GO" id="GO:0005829">
    <property type="term" value="C:cytosol"/>
    <property type="evidence" value="ECO:0007669"/>
    <property type="project" value="TreeGrafter"/>
</dbReference>
<sequence length="125" mass="13292">MSRQLISSEEFPPRPHNTPAVKVPGLVFCSGQTAKGEIKQATTTALSNLKKVLELSGSSLEKVVKFNVYLQDMGDFDAMNEAYIAFLPPNPPARTCIQAGCLPGGAIVEIECIAQAGDSSLPSKL</sequence>
<dbReference type="PANTHER" id="PTHR11803">
    <property type="entry name" value="2-IMINOBUTANOATE/2-IMINOPROPANOATE DEAMINASE RIDA"/>
    <property type="match status" value="1"/>
</dbReference>
<dbReference type="KEGG" id="ela:UCREL1_6955"/>
<dbReference type="SUPFAM" id="SSF55298">
    <property type="entry name" value="YjgF-like"/>
    <property type="match status" value="1"/>
</dbReference>
<dbReference type="InterPro" id="IPR035959">
    <property type="entry name" value="RutC-like_sf"/>
</dbReference>
<dbReference type="GO" id="GO:0019239">
    <property type="term" value="F:deaminase activity"/>
    <property type="evidence" value="ECO:0007669"/>
    <property type="project" value="TreeGrafter"/>
</dbReference>
<dbReference type="InterPro" id="IPR006175">
    <property type="entry name" value="YjgF/YER057c/UK114"/>
</dbReference>
<dbReference type="AlphaFoldDB" id="M7SNP7"/>
<proteinExistence type="predicted"/>
<dbReference type="PANTHER" id="PTHR11803:SF12">
    <property type="entry name" value="TRANSLATION INITIATION INHIBITOR"/>
    <property type="match status" value="1"/>
</dbReference>
<dbReference type="Pfam" id="PF01042">
    <property type="entry name" value="Ribonuc_L-PSP"/>
    <property type="match status" value="1"/>
</dbReference>
<dbReference type="OrthoDB" id="309640at2759"/>
<dbReference type="Proteomes" id="UP000012174">
    <property type="component" value="Unassembled WGS sequence"/>
</dbReference>
<gene>
    <name evidence="1" type="ORF">UCREL1_6955</name>
</gene>
<dbReference type="HOGENOM" id="CLU_100715_7_2_1"/>
<name>M7SNP7_EUTLA</name>
<evidence type="ECO:0000313" key="2">
    <source>
        <dbReference type="Proteomes" id="UP000012174"/>
    </source>
</evidence>